<dbReference type="SMART" id="SM00464">
    <property type="entry name" value="LON"/>
    <property type="match status" value="1"/>
</dbReference>
<dbReference type="SUPFAM" id="SSF88697">
    <property type="entry name" value="PUA domain-like"/>
    <property type="match status" value="1"/>
</dbReference>
<dbReference type="EMBL" id="SLWY01000022">
    <property type="protein sequence ID" value="TCO78868.1"/>
    <property type="molecule type" value="Genomic_DNA"/>
</dbReference>
<comment type="caution">
    <text evidence="2">The sequence shown here is derived from an EMBL/GenBank/DDBJ whole genome shotgun (WGS) entry which is preliminary data.</text>
</comment>
<evidence type="ECO:0000313" key="3">
    <source>
        <dbReference type="Proteomes" id="UP000295765"/>
    </source>
</evidence>
<organism evidence="2 3">
    <name type="scientific">Plasticicumulans lactativorans</name>
    <dbReference type="NCBI Taxonomy" id="1133106"/>
    <lineage>
        <taxon>Bacteria</taxon>
        <taxon>Pseudomonadati</taxon>
        <taxon>Pseudomonadota</taxon>
        <taxon>Gammaproteobacteria</taxon>
        <taxon>Candidatus Competibacteraceae</taxon>
        <taxon>Plasticicumulans</taxon>
    </lineage>
</organism>
<dbReference type="RefSeq" id="WP_132545062.1">
    <property type="nucleotide sequence ID" value="NZ_SLWY01000022.1"/>
</dbReference>
<dbReference type="OrthoDB" id="8558970at2"/>
<dbReference type="PANTHER" id="PTHR46732:SF8">
    <property type="entry name" value="ATP-DEPENDENT PROTEASE LA (LON) DOMAIN PROTEIN"/>
    <property type="match status" value="1"/>
</dbReference>
<dbReference type="Gene3D" id="1.10.4060.10">
    <property type="entry name" value="BPP1347 like domain"/>
    <property type="match status" value="1"/>
</dbReference>
<reference evidence="2 3" key="1">
    <citation type="submission" date="2019-03" db="EMBL/GenBank/DDBJ databases">
        <title>Genomic Encyclopedia of Type Strains, Phase IV (KMG-IV): sequencing the most valuable type-strain genomes for metagenomic binning, comparative biology and taxonomic classification.</title>
        <authorList>
            <person name="Goeker M."/>
        </authorList>
    </citation>
    <scope>NUCLEOTIDE SEQUENCE [LARGE SCALE GENOMIC DNA]</scope>
    <source>
        <strain evidence="2 3">DSM 25287</strain>
    </source>
</reference>
<proteinExistence type="predicted"/>
<keyword evidence="3" id="KW-1185">Reference proteome</keyword>
<protein>
    <recommendedName>
        <fullName evidence="1">Lon N-terminal domain-containing protein</fullName>
    </recommendedName>
</protein>
<name>A0A4R2L857_9GAMM</name>
<dbReference type="Proteomes" id="UP000295765">
    <property type="component" value="Unassembled WGS sequence"/>
</dbReference>
<dbReference type="PROSITE" id="PS51787">
    <property type="entry name" value="LON_N"/>
    <property type="match status" value="1"/>
</dbReference>
<feature type="domain" description="Lon N-terminal" evidence="1">
    <location>
        <begin position="5"/>
        <end position="194"/>
    </location>
</feature>
<dbReference type="Pfam" id="PF02190">
    <property type="entry name" value="LON_substr_bdg"/>
    <property type="match status" value="1"/>
</dbReference>
<dbReference type="InterPro" id="IPR015947">
    <property type="entry name" value="PUA-like_sf"/>
</dbReference>
<accession>A0A4R2L857</accession>
<dbReference type="InterPro" id="IPR046336">
    <property type="entry name" value="Lon_prtase_N_sf"/>
</dbReference>
<sequence>MNDELPLFPLGLVLFPQGALPLRIFEPRYVDMVGRCLREGSPFGVVTIREGREVGAAARFHAVGTSARIVDFDALPDGLLGIACRGERRLRVLSYRVRPDQLVVGTVEWLPEVSPQPVPAPYHALPDLLRRVLASDAAQAYAAQLTPDWDDAGWVCDRLAELLPLPVGLRLALLELDDQQQRLDLLYAVLQEQRLG</sequence>
<dbReference type="AlphaFoldDB" id="A0A4R2L857"/>
<dbReference type="InterPro" id="IPR003111">
    <property type="entry name" value="Lon_prtase_N"/>
</dbReference>
<dbReference type="PANTHER" id="PTHR46732">
    <property type="entry name" value="ATP-DEPENDENT PROTEASE LA (LON) DOMAIN PROTEIN"/>
    <property type="match status" value="1"/>
</dbReference>
<gene>
    <name evidence="2" type="ORF">EV699_12236</name>
</gene>
<evidence type="ECO:0000313" key="2">
    <source>
        <dbReference type="EMBL" id="TCO78868.1"/>
    </source>
</evidence>
<dbReference type="Gene3D" id="2.30.130.40">
    <property type="entry name" value="LON domain-like"/>
    <property type="match status" value="1"/>
</dbReference>
<evidence type="ECO:0000259" key="1">
    <source>
        <dbReference type="PROSITE" id="PS51787"/>
    </source>
</evidence>